<feature type="transmembrane region" description="Helical" evidence="1">
    <location>
        <begin position="25"/>
        <end position="45"/>
    </location>
</feature>
<gene>
    <name evidence="2" type="primary">Necator_chrIV.g13487</name>
    <name evidence="2" type="ORF">RB195_000196</name>
</gene>
<feature type="transmembrane region" description="Helical" evidence="1">
    <location>
        <begin position="66"/>
        <end position="84"/>
    </location>
</feature>
<proteinExistence type="predicted"/>
<organism evidence="2 3">
    <name type="scientific">Necator americanus</name>
    <name type="common">Human hookworm</name>
    <dbReference type="NCBI Taxonomy" id="51031"/>
    <lineage>
        <taxon>Eukaryota</taxon>
        <taxon>Metazoa</taxon>
        <taxon>Ecdysozoa</taxon>
        <taxon>Nematoda</taxon>
        <taxon>Chromadorea</taxon>
        <taxon>Rhabditida</taxon>
        <taxon>Rhabditina</taxon>
        <taxon>Rhabditomorpha</taxon>
        <taxon>Strongyloidea</taxon>
        <taxon>Ancylostomatidae</taxon>
        <taxon>Bunostominae</taxon>
        <taxon>Necator</taxon>
    </lineage>
</organism>
<name>A0ABR1D8F5_NECAM</name>
<dbReference type="Proteomes" id="UP001303046">
    <property type="component" value="Unassembled WGS sequence"/>
</dbReference>
<reference evidence="2 3" key="1">
    <citation type="submission" date="2023-08" db="EMBL/GenBank/DDBJ databases">
        <title>A Necator americanus chromosomal reference genome.</title>
        <authorList>
            <person name="Ilik V."/>
            <person name="Petrzelkova K.J."/>
            <person name="Pardy F."/>
            <person name="Fuh T."/>
            <person name="Niatou-Singa F.S."/>
            <person name="Gouil Q."/>
            <person name="Baker L."/>
            <person name="Ritchie M.E."/>
            <person name="Jex A.R."/>
            <person name="Gazzola D."/>
            <person name="Li H."/>
            <person name="Toshio Fujiwara R."/>
            <person name="Zhan B."/>
            <person name="Aroian R.V."/>
            <person name="Pafco B."/>
            <person name="Schwarz E.M."/>
        </authorList>
    </citation>
    <scope>NUCLEOTIDE SEQUENCE [LARGE SCALE GENOMIC DNA]</scope>
    <source>
        <strain evidence="2 3">Aroian</strain>
        <tissue evidence="2">Whole animal</tissue>
    </source>
</reference>
<evidence type="ECO:0008006" key="4">
    <source>
        <dbReference type="Google" id="ProtNLM"/>
    </source>
</evidence>
<dbReference type="EMBL" id="JAVFWL010000004">
    <property type="protein sequence ID" value="KAK6746788.1"/>
    <property type="molecule type" value="Genomic_DNA"/>
</dbReference>
<evidence type="ECO:0000313" key="3">
    <source>
        <dbReference type="Proteomes" id="UP001303046"/>
    </source>
</evidence>
<evidence type="ECO:0000313" key="2">
    <source>
        <dbReference type="EMBL" id="KAK6746788.1"/>
    </source>
</evidence>
<evidence type="ECO:0000256" key="1">
    <source>
        <dbReference type="SAM" id="Phobius"/>
    </source>
</evidence>
<accession>A0ABR1D8F5</accession>
<keyword evidence="1" id="KW-1133">Transmembrane helix</keyword>
<keyword evidence="1" id="KW-0472">Membrane</keyword>
<comment type="caution">
    <text evidence="2">The sequence shown here is derived from an EMBL/GenBank/DDBJ whole genome shotgun (WGS) entry which is preliminary data.</text>
</comment>
<protein>
    <recommendedName>
        <fullName evidence="4">G-protein coupled receptors family 1 profile domain-containing protein</fullName>
    </recommendedName>
</protein>
<sequence>MTSAALGFGDKVCTEHVMRFNDNRWTRAVSFIGLVPLLLVVLQILRYRRNFTPFRYLILSKLIADGLELFIVMMLLVSSELIFAPEVFFSRF</sequence>
<keyword evidence="1" id="KW-0812">Transmembrane</keyword>
<keyword evidence="3" id="KW-1185">Reference proteome</keyword>